<dbReference type="STRING" id="59895.A0A103Y7Z0"/>
<dbReference type="GO" id="GO:0005634">
    <property type="term" value="C:nucleus"/>
    <property type="evidence" value="ECO:0007669"/>
    <property type="project" value="UniProtKB-SubCell"/>
</dbReference>
<name>A0A103Y7Z0_CYNCS</name>
<feature type="domain" description="Transcription factor CBF/NF-Y/archaeal histone" evidence="4">
    <location>
        <begin position="16"/>
        <end position="78"/>
    </location>
</feature>
<accession>A0A103Y7Z0</accession>
<dbReference type="GO" id="GO:0000976">
    <property type="term" value="F:transcription cis-regulatory region binding"/>
    <property type="evidence" value="ECO:0007669"/>
    <property type="project" value="TreeGrafter"/>
</dbReference>
<dbReference type="PANTHER" id="PTHR10252:SF54">
    <property type="entry name" value="CHROMATIN ACCESSIBILITY COMPLEX PROTEIN 1"/>
    <property type="match status" value="1"/>
</dbReference>
<sequence length="184" mass="20634">MAEGEETQTEVVQSGLPAGRVKRIMKLDKEINKINSEALFVISSATELFVKFLAEKSSEVAIEKKRKTIKLEHLRIAVKRHQPTADFLLDSLPMPPPAQIPTKTDRSRRSSDNDSVPAGTRRIDSFFQKDFMIEKRITEKCNLGSFMGSKLTDSSSALPLRSHITNKRNSLNFGGQAYCSFDSK</sequence>
<dbReference type="AlphaFoldDB" id="A0A103Y7Z0"/>
<evidence type="ECO:0000259" key="4">
    <source>
        <dbReference type="Pfam" id="PF00808"/>
    </source>
</evidence>
<dbReference type="InterPro" id="IPR050568">
    <property type="entry name" value="Transcr_DNA_Rep_Reg"/>
</dbReference>
<gene>
    <name evidence="5" type="ORF">Ccrd_017496</name>
</gene>
<dbReference type="SUPFAM" id="SSF47113">
    <property type="entry name" value="Histone-fold"/>
    <property type="match status" value="1"/>
</dbReference>
<dbReference type="OMA" id="CGTRRMD"/>
<evidence type="ECO:0000313" key="6">
    <source>
        <dbReference type="Proteomes" id="UP000243975"/>
    </source>
</evidence>
<protein>
    <submittedName>
        <fullName evidence="5">Histone-fold</fullName>
    </submittedName>
</protein>
<evidence type="ECO:0000256" key="2">
    <source>
        <dbReference type="ARBA" id="ARBA00023242"/>
    </source>
</evidence>
<reference evidence="5 6" key="1">
    <citation type="journal article" date="2016" name="Sci. Rep.">
        <title>The genome sequence of the outbreeding globe artichoke constructed de novo incorporating a phase-aware low-pass sequencing strategy of F1 progeny.</title>
        <authorList>
            <person name="Scaglione D."/>
            <person name="Reyes-Chin-Wo S."/>
            <person name="Acquadro A."/>
            <person name="Froenicke L."/>
            <person name="Portis E."/>
            <person name="Beitel C."/>
            <person name="Tirone M."/>
            <person name="Mauro R."/>
            <person name="Lo Monaco A."/>
            <person name="Mauromicale G."/>
            <person name="Faccioli P."/>
            <person name="Cattivelli L."/>
            <person name="Rieseberg L."/>
            <person name="Michelmore R."/>
            <person name="Lanteri S."/>
        </authorList>
    </citation>
    <scope>NUCLEOTIDE SEQUENCE [LARGE SCALE GENOMIC DNA]</scope>
    <source>
        <strain evidence="5">2C</strain>
    </source>
</reference>
<feature type="region of interest" description="Disordered" evidence="3">
    <location>
        <begin position="87"/>
        <end position="120"/>
    </location>
</feature>
<feature type="compositionally biased region" description="Basic and acidic residues" evidence="3">
    <location>
        <begin position="103"/>
        <end position="112"/>
    </location>
</feature>
<dbReference type="GO" id="GO:0006355">
    <property type="term" value="P:regulation of DNA-templated transcription"/>
    <property type="evidence" value="ECO:0007669"/>
    <property type="project" value="TreeGrafter"/>
</dbReference>
<evidence type="ECO:0000256" key="1">
    <source>
        <dbReference type="ARBA" id="ARBA00004123"/>
    </source>
</evidence>
<evidence type="ECO:0000256" key="3">
    <source>
        <dbReference type="SAM" id="MobiDB-lite"/>
    </source>
</evidence>
<evidence type="ECO:0000313" key="5">
    <source>
        <dbReference type="EMBL" id="KVI04196.1"/>
    </source>
</evidence>
<comment type="subcellular location">
    <subcellularLocation>
        <location evidence="1">Nucleus</location>
    </subcellularLocation>
</comment>
<dbReference type="Gene3D" id="1.10.20.10">
    <property type="entry name" value="Histone, subunit A"/>
    <property type="match status" value="1"/>
</dbReference>
<keyword evidence="6" id="KW-1185">Reference proteome</keyword>
<keyword evidence="2" id="KW-0539">Nucleus</keyword>
<dbReference type="Pfam" id="PF00808">
    <property type="entry name" value="CBFD_NFYB_HMF"/>
    <property type="match status" value="1"/>
</dbReference>
<dbReference type="Proteomes" id="UP000243975">
    <property type="component" value="Unassembled WGS sequence"/>
</dbReference>
<dbReference type="InterPro" id="IPR009072">
    <property type="entry name" value="Histone-fold"/>
</dbReference>
<dbReference type="PANTHER" id="PTHR10252">
    <property type="entry name" value="HISTONE-LIKE TRANSCRIPTION FACTOR CCAAT-RELATED"/>
    <property type="match status" value="1"/>
</dbReference>
<dbReference type="CDD" id="cd22929">
    <property type="entry name" value="HFD_POLE4-like"/>
    <property type="match status" value="1"/>
</dbReference>
<organism evidence="5 6">
    <name type="scientific">Cynara cardunculus var. scolymus</name>
    <name type="common">Globe artichoke</name>
    <name type="synonym">Cynara scolymus</name>
    <dbReference type="NCBI Taxonomy" id="59895"/>
    <lineage>
        <taxon>Eukaryota</taxon>
        <taxon>Viridiplantae</taxon>
        <taxon>Streptophyta</taxon>
        <taxon>Embryophyta</taxon>
        <taxon>Tracheophyta</taxon>
        <taxon>Spermatophyta</taxon>
        <taxon>Magnoliopsida</taxon>
        <taxon>eudicotyledons</taxon>
        <taxon>Gunneridae</taxon>
        <taxon>Pentapetalae</taxon>
        <taxon>asterids</taxon>
        <taxon>campanulids</taxon>
        <taxon>Asterales</taxon>
        <taxon>Asteraceae</taxon>
        <taxon>Carduoideae</taxon>
        <taxon>Cardueae</taxon>
        <taxon>Carduinae</taxon>
        <taxon>Cynara</taxon>
    </lineage>
</organism>
<dbReference type="InterPro" id="IPR003958">
    <property type="entry name" value="CBFA_NFYB_domain"/>
</dbReference>
<dbReference type="GO" id="GO:0046982">
    <property type="term" value="F:protein heterodimerization activity"/>
    <property type="evidence" value="ECO:0007669"/>
    <property type="project" value="InterPro"/>
</dbReference>
<dbReference type="EMBL" id="LEKV01002299">
    <property type="protein sequence ID" value="KVI04196.1"/>
    <property type="molecule type" value="Genomic_DNA"/>
</dbReference>
<dbReference type="Gramene" id="KVI04196">
    <property type="protein sequence ID" value="KVI04196"/>
    <property type="gene ID" value="Ccrd_017496"/>
</dbReference>
<proteinExistence type="predicted"/>
<comment type="caution">
    <text evidence="5">The sequence shown here is derived from an EMBL/GenBank/DDBJ whole genome shotgun (WGS) entry which is preliminary data.</text>
</comment>